<dbReference type="RefSeq" id="WP_152800700.1">
    <property type="nucleotide sequence ID" value="NZ_WHNX01000001.1"/>
</dbReference>
<organism evidence="1 2">
    <name type="scientific">Alkalibaculum sporogenes</name>
    <dbReference type="NCBI Taxonomy" id="2655001"/>
    <lineage>
        <taxon>Bacteria</taxon>
        <taxon>Bacillati</taxon>
        <taxon>Bacillota</taxon>
        <taxon>Clostridia</taxon>
        <taxon>Eubacteriales</taxon>
        <taxon>Eubacteriaceae</taxon>
        <taxon>Alkalibaculum</taxon>
    </lineage>
</organism>
<dbReference type="AlphaFoldDB" id="A0A6A7K4M3"/>
<comment type="caution">
    <text evidence="1">The sequence shown here is derived from an EMBL/GenBank/DDBJ whole genome shotgun (WGS) entry which is preliminary data.</text>
</comment>
<gene>
    <name evidence="1" type="ORF">GC105_00770</name>
</gene>
<proteinExistence type="predicted"/>
<dbReference type="EMBL" id="WHNX01000001">
    <property type="protein sequence ID" value="MPW24325.1"/>
    <property type="molecule type" value="Genomic_DNA"/>
</dbReference>
<evidence type="ECO:0000313" key="1">
    <source>
        <dbReference type="EMBL" id="MPW24325.1"/>
    </source>
</evidence>
<sequence length="198" mass="22660">MAKRDCYDVLVILTNNVALIWKEAHGIAPDTVADKLDDAMLEWQSELTKTLKIWIDKDLTITTGELILACANLGAVVESWLKFFYCVYYEDYCKSPITNNKGKMIAPEKASFNNLKDFSSGKLWADVNSPEYAWVDSVQHKRNSIHSFKYSDIGTPQGFLDDIDYLYDFVDNVLSHLPPLEDFIEVYPAGYVMNPYFN</sequence>
<name>A0A6A7K4M3_9FIRM</name>
<evidence type="ECO:0000313" key="2">
    <source>
        <dbReference type="Proteomes" id="UP000440004"/>
    </source>
</evidence>
<reference evidence="1 2" key="1">
    <citation type="submission" date="2019-10" db="EMBL/GenBank/DDBJ databases">
        <title>Alkalibaculum tamaniensis sp.nov., a new alkaliphilic acetogen, isolated on methoxylated aromatics from a mud volcano.</title>
        <authorList>
            <person name="Khomyakova M.A."/>
            <person name="Merkel A.Y."/>
            <person name="Bonch-Osmolovskaya E.A."/>
            <person name="Slobodkin A.I."/>
        </authorList>
    </citation>
    <scope>NUCLEOTIDE SEQUENCE [LARGE SCALE GENOMIC DNA]</scope>
    <source>
        <strain evidence="1 2">M08DMB</strain>
    </source>
</reference>
<keyword evidence="2" id="KW-1185">Reference proteome</keyword>
<protein>
    <submittedName>
        <fullName evidence="1">Uncharacterized protein</fullName>
    </submittedName>
</protein>
<accession>A0A6A7K4M3</accession>
<dbReference type="Proteomes" id="UP000440004">
    <property type="component" value="Unassembled WGS sequence"/>
</dbReference>